<protein>
    <recommendedName>
        <fullName evidence="4">Sulfatase</fullName>
    </recommendedName>
</protein>
<evidence type="ECO:0008006" key="4">
    <source>
        <dbReference type="Google" id="ProtNLM"/>
    </source>
</evidence>
<dbReference type="EMBL" id="FMVT01000007">
    <property type="protein sequence ID" value="SCY65948.1"/>
    <property type="molecule type" value="Genomic_DNA"/>
</dbReference>
<name>A0A1G5HSF0_9RHOB</name>
<accession>A0A1G5HSF0</accession>
<keyword evidence="1" id="KW-1133">Transmembrane helix</keyword>
<organism evidence="2 3">
    <name type="scientific">Paracoccus tibetensis</name>
    <dbReference type="NCBI Taxonomy" id="336292"/>
    <lineage>
        <taxon>Bacteria</taxon>
        <taxon>Pseudomonadati</taxon>
        <taxon>Pseudomonadota</taxon>
        <taxon>Alphaproteobacteria</taxon>
        <taxon>Rhodobacterales</taxon>
        <taxon>Paracoccaceae</taxon>
        <taxon>Paracoccus</taxon>
    </lineage>
</organism>
<dbReference type="SUPFAM" id="SSF53649">
    <property type="entry name" value="Alkaline phosphatase-like"/>
    <property type="match status" value="1"/>
</dbReference>
<dbReference type="AlphaFoldDB" id="A0A1G5HSF0"/>
<evidence type="ECO:0000256" key="1">
    <source>
        <dbReference type="SAM" id="Phobius"/>
    </source>
</evidence>
<evidence type="ECO:0000313" key="2">
    <source>
        <dbReference type="EMBL" id="SCY65948.1"/>
    </source>
</evidence>
<reference evidence="2 3" key="1">
    <citation type="submission" date="2016-10" db="EMBL/GenBank/DDBJ databases">
        <authorList>
            <person name="de Groot N.N."/>
        </authorList>
    </citation>
    <scope>NUCLEOTIDE SEQUENCE [LARGE SCALE GENOMIC DNA]</scope>
    <source>
        <strain evidence="2 3">CGMCC 1.8925</strain>
    </source>
</reference>
<keyword evidence="3" id="KW-1185">Reference proteome</keyword>
<gene>
    <name evidence="2" type="ORF">SAMN05660710_02241</name>
</gene>
<dbReference type="Proteomes" id="UP000199502">
    <property type="component" value="Unassembled WGS sequence"/>
</dbReference>
<dbReference type="STRING" id="336292.SAMN05660710_02241"/>
<proteinExistence type="predicted"/>
<keyword evidence="1" id="KW-0472">Membrane</keyword>
<evidence type="ECO:0000313" key="3">
    <source>
        <dbReference type="Proteomes" id="UP000199502"/>
    </source>
</evidence>
<sequence>MIRLALAAGLVWLVLVLPDRPALPTAARLPAELPLLLLVPALLGRAGQALAAGALWLLAVQKLADIAMHEALGRGFNAWGDLPLLGAGLELLEGAAGPLAPPLAMLGAGLAAIALAAALWWACGVWRRLPGRAPQLGLALLAGVLALVGPARFDAAAYAGAKLRLNAQTSAALAQFRAAAAEDALAARPGLFAALDRDLLLIFVESYGRTSLSTPLYAPTHLATLAEAEAALAAAGLAMRSGIIGAPTRGGQSWLSHATLAQGLRIDDQARYRAALVSGRRSLFHHAQAAGLPTAAVMPAITRPWPEASRMGFDRILAAGDLGYRGLPFNWVTMPDQFTLAATDRLLRDQPRTRPLVAQTALISSHAPWVPVPQLVPWEELGDGRIFDAMAAAGDPPAVVWRDRDRVRAQYRAAIDYSLRVVMDYARRHAADPPLLVVLGDHQAAPGIALDERAEVPLHLIGPAHLLARFDHPDLSPGLIPPDGAAVIPMEALRDLILVALASAGPAGAE</sequence>
<feature type="transmembrane region" description="Helical" evidence="1">
    <location>
        <begin position="135"/>
        <end position="153"/>
    </location>
</feature>
<dbReference type="Gene3D" id="3.40.720.10">
    <property type="entry name" value="Alkaline Phosphatase, subunit A"/>
    <property type="match status" value="1"/>
</dbReference>
<dbReference type="OrthoDB" id="1376015at2"/>
<dbReference type="RefSeq" id="WP_090744101.1">
    <property type="nucleotide sequence ID" value="NZ_FMVT01000007.1"/>
</dbReference>
<keyword evidence="1" id="KW-0812">Transmembrane</keyword>
<dbReference type="InterPro" id="IPR017850">
    <property type="entry name" value="Alkaline_phosphatase_core_sf"/>
</dbReference>
<feature type="transmembrane region" description="Helical" evidence="1">
    <location>
        <begin position="103"/>
        <end position="123"/>
    </location>
</feature>